<accession>A0A380PU83</accession>
<keyword evidence="1" id="KW-0472">Membrane</keyword>
<keyword evidence="1" id="KW-0812">Transmembrane</keyword>
<reference evidence="2 3" key="1">
    <citation type="submission" date="2018-06" db="EMBL/GenBank/DDBJ databases">
        <authorList>
            <consortium name="Pathogen Informatics"/>
            <person name="Doyle S."/>
        </authorList>
    </citation>
    <scope>NUCLEOTIDE SEQUENCE [LARGE SCALE GENOMIC DNA]</scope>
    <source>
        <strain evidence="2 3">NCTC11470</strain>
    </source>
</reference>
<proteinExistence type="predicted"/>
<organism evidence="2 3">
    <name type="scientific">Yersinia frederiksenii</name>
    <dbReference type="NCBI Taxonomy" id="29484"/>
    <lineage>
        <taxon>Bacteria</taxon>
        <taxon>Pseudomonadati</taxon>
        <taxon>Pseudomonadota</taxon>
        <taxon>Gammaproteobacteria</taxon>
        <taxon>Enterobacterales</taxon>
        <taxon>Yersiniaceae</taxon>
        <taxon>Yersinia</taxon>
    </lineage>
</organism>
<sequence>MYRKISQKNIIADTRGAVIIEFIFVFLIIALFIKLIISMAEHYSTMGKLDRTSYSLAGIIRERSQLYDGDNILSQEQVNQLKRLADNMLLSAGNSNRDFAIKVETVHFNPTGSSAIENKIIDNTKSLSFGVGACEPKKPLRELIQLSTFSNAGRWIPLYRVTLCSLNTSWYNRLLNQEGSDSAIKSSSITVER</sequence>
<protein>
    <submittedName>
        <fullName evidence="2">Putative tight adherance operon protein</fullName>
    </submittedName>
</protein>
<dbReference type="Proteomes" id="UP000254835">
    <property type="component" value="Unassembled WGS sequence"/>
</dbReference>
<dbReference type="Pfam" id="PF16964">
    <property type="entry name" value="TadF"/>
    <property type="match status" value="1"/>
</dbReference>
<dbReference type="GeneID" id="57905722"/>
<dbReference type="RefSeq" id="WP_032911231.1">
    <property type="nucleotide sequence ID" value="NZ_CP023964.1"/>
</dbReference>
<evidence type="ECO:0000313" key="2">
    <source>
        <dbReference type="EMBL" id="SUP77098.1"/>
    </source>
</evidence>
<feature type="transmembrane region" description="Helical" evidence="1">
    <location>
        <begin position="16"/>
        <end position="37"/>
    </location>
</feature>
<keyword evidence="1" id="KW-1133">Transmembrane helix</keyword>
<evidence type="ECO:0000313" key="3">
    <source>
        <dbReference type="Proteomes" id="UP000254835"/>
    </source>
</evidence>
<dbReference type="InterPro" id="IPR031582">
    <property type="entry name" value="TadF"/>
</dbReference>
<dbReference type="EMBL" id="UHJA01000001">
    <property type="protein sequence ID" value="SUP77098.1"/>
    <property type="molecule type" value="Genomic_DNA"/>
</dbReference>
<name>A0A380PU83_YERFR</name>
<dbReference type="OrthoDB" id="7059416at2"/>
<gene>
    <name evidence="2" type="primary">tadF_2</name>
    <name evidence="2" type="ORF">NCTC11470_02156</name>
</gene>
<evidence type="ECO:0000256" key="1">
    <source>
        <dbReference type="SAM" id="Phobius"/>
    </source>
</evidence>
<dbReference type="AlphaFoldDB" id="A0A380PU83"/>